<feature type="compositionally biased region" description="Basic residues" evidence="2">
    <location>
        <begin position="300"/>
        <end position="310"/>
    </location>
</feature>
<comment type="caution">
    <text evidence="3">The sequence shown here is derived from an EMBL/GenBank/DDBJ whole genome shotgun (WGS) entry which is preliminary data.</text>
</comment>
<feature type="region of interest" description="Disordered" evidence="2">
    <location>
        <begin position="201"/>
        <end position="313"/>
    </location>
</feature>
<feature type="coiled-coil region" evidence="1">
    <location>
        <begin position="165"/>
        <end position="192"/>
    </location>
</feature>
<reference evidence="3" key="2">
    <citation type="submission" date="2023-05" db="EMBL/GenBank/DDBJ databases">
        <authorList>
            <consortium name="Lawrence Berkeley National Laboratory"/>
            <person name="Steindorff A."/>
            <person name="Hensen N."/>
            <person name="Bonometti L."/>
            <person name="Westerberg I."/>
            <person name="Brannstrom I.O."/>
            <person name="Guillou S."/>
            <person name="Cros-Aarteil S."/>
            <person name="Calhoun S."/>
            <person name="Haridas S."/>
            <person name="Kuo A."/>
            <person name="Mondo S."/>
            <person name="Pangilinan J."/>
            <person name="Riley R."/>
            <person name="Labutti K."/>
            <person name="Andreopoulos B."/>
            <person name="Lipzen A."/>
            <person name="Chen C."/>
            <person name="Yanf M."/>
            <person name="Daum C."/>
            <person name="Ng V."/>
            <person name="Clum A."/>
            <person name="Ohm R."/>
            <person name="Martin F."/>
            <person name="Silar P."/>
            <person name="Natvig D."/>
            <person name="Lalanne C."/>
            <person name="Gautier V."/>
            <person name="Ament-Velasquez S.L."/>
            <person name="Kruys A."/>
            <person name="Hutchinson M.I."/>
            <person name="Powell A.J."/>
            <person name="Barry K."/>
            <person name="Miller A.N."/>
            <person name="Grigoriev I.V."/>
            <person name="Debuchy R."/>
            <person name="Gladieux P."/>
            <person name="Thoren M.H."/>
            <person name="Johannesson H."/>
        </authorList>
    </citation>
    <scope>NUCLEOTIDE SEQUENCE</scope>
    <source>
        <strain evidence="3">PSN309</strain>
    </source>
</reference>
<protein>
    <submittedName>
        <fullName evidence="3">Uncharacterized protein</fullName>
    </submittedName>
</protein>
<dbReference type="EMBL" id="MU864353">
    <property type="protein sequence ID" value="KAK4192704.1"/>
    <property type="molecule type" value="Genomic_DNA"/>
</dbReference>
<feature type="region of interest" description="Disordered" evidence="2">
    <location>
        <begin position="126"/>
        <end position="147"/>
    </location>
</feature>
<dbReference type="Proteomes" id="UP001302126">
    <property type="component" value="Unassembled WGS sequence"/>
</dbReference>
<sequence>MPALTLETGPRRPVSAVPIPVPPVSLVHGGARSASNPHPSSSSGNHAASSRTSSPTRPPISPITPTLGPVRHSGATAAPSAGAGRAPPPPPPGATTTPRPRTLPQNNPKNDIAAAAASIPDFALGRPAFTISSQPDQTQTAIPPPPAQAIDFDANPDVLAVRSAITILQLQRARAAADIQALQRAKEAALEDPTSFVADLAEGRVGTDGDPLMFPHATDGSDSEDSDDNGNDEEEEEEGDSADEDNESDNNNNHRAIKREDSSDKKNGDIDMLDPVDQGGRAGGTKRSIRNSSSSSNSNKTKKPAWRKLPKPQTVVRCPPINWSQYAVVGESLDKLHAEQVAAPTPGAPLVLGPGGTYDFKLGQQDAAGSSERSQKLVGIAAPYVPGRDKIDSKKSKGGRR</sequence>
<dbReference type="PANTHER" id="PTHR22705:SF0">
    <property type="entry name" value="ZZ-TYPE ZINC FINGER-CONTAINING PROTEIN 3"/>
    <property type="match status" value="1"/>
</dbReference>
<feature type="compositionally biased region" description="Low complexity" evidence="2">
    <location>
        <begin position="73"/>
        <end position="85"/>
    </location>
</feature>
<feature type="region of interest" description="Disordered" evidence="2">
    <location>
        <begin position="1"/>
        <end position="114"/>
    </location>
</feature>
<evidence type="ECO:0000313" key="3">
    <source>
        <dbReference type="EMBL" id="KAK4192704.1"/>
    </source>
</evidence>
<name>A0AAN6X2L4_9PEZI</name>
<accession>A0AAN6X2L4</accession>
<organism evidence="3 4">
    <name type="scientific">Podospora australis</name>
    <dbReference type="NCBI Taxonomy" id="1536484"/>
    <lineage>
        <taxon>Eukaryota</taxon>
        <taxon>Fungi</taxon>
        <taxon>Dikarya</taxon>
        <taxon>Ascomycota</taxon>
        <taxon>Pezizomycotina</taxon>
        <taxon>Sordariomycetes</taxon>
        <taxon>Sordariomycetidae</taxon>
        <taxon>Sordariales</taxon>
        <taxon>Podosporaceae</taxon>
        <taxon>Podospora</taxon>
    </lineage>
</organism>
<feature type="compositionally biased region" description="Acidic residues" evidence="2">
    <location>
        <begin position="221"/>
        <end position="248"/>
    </location>
</feature>
<keyword evidence="4" id="KW-1185">Reference proteome</keyword>
<dbReference type="PANTHER" id="PTHR22705">
    <property type="entry name" value="ZINC FINGER, ZZ DOMAIN CONTAINING 3"/>
    <property type="match status" value="1"/>
</dbReference>
<evidence type="ECO:0000256" key="2">
    <source>
        <dbReference type="SAM" id="MobiDB-lite"/>
    </source>
</evidence>
<evidence type="ECO:0000313" key="4">
    <source>
        <dbReference type="Proteomes" id="UP001302126"/>
    </source>
</evidence>
<feature type="compositionally biased region" description="Basic and acidic residues" evidence="2">
    <location>
        <begin position="258"/>
        <end position="269"/>
    </location>
</feature>
<evidence type="ECO:0000256" key="1">
    <source>
        <dbReference type="SAM" id="Coils"/>
    </source>
</evidence>
<feature type="compositionally biased region" description="Low complexity" evidence="2">
    <location>
        <begin position="11"/>
        <end position="55"/>
    </location>
</feature>
<feature type="region of interest" description="Disordered" evidence="2">
    <location>
        <begin position="366"/>
        <end position="401"/>
    </location>
</feature>
<proteinExistence type="predicted"/>
<gene>
    <name evidence="3" type="ORF">QBC35DRAFT_483095</name>
</gene>
<keyword evidence="1" id="KW-0175">Coiled coil</keyword>
<reference evidence="3" key="1">
    <citation type="journal article" date="2023" name="Mol. Phylogenet. Evol.">
        <title>Genome-scale phylogeny and comparative genomics of the fungal order Sordariales.</title>
        <authorList>
            <person name="Hensen N."/>
            <person name="Bonometti L."/>
            <person name="Westerberg I."/>
            <person name="Brannstrom I.O."/>
            <person name="Guillou S."/>
            <person name="Cros-Aarteil S."/>
            <person name="Calhoun S."/>
            <person name="Haridas S."/>
            <person name="Kuo A."/>
            <person name="Mondo S."/>
            <person name="Pangilinan J."/>
            <person name="Riley R."/>
            <person name="LaButti K."/>
            <person name="Andreopoulos B."/>
            <person name="Lipzen A."/>
            <person name="Chen C."/>
            <person name="Yan M."/>
            <person name="Daum C."/>
            <person name="Ng V."/>
            <person name="Clum A."/>
            <person name="Steindorff A."/>
            <person name="Ohm R.A."/>
            <person name="Martin F."/>
            <person name="Silar P."/>
            <person name="Natvig D.O."/>
            <person name="Lalanne C."/>
            <person name="Gautier V."/>
            <person name="Ament-Velasquez S.L."/>
            <person name="Kruys A."/>
            <person name="Hutchinson M.I."/>
            <person name="Powell A.J."/>
            <person name="Barry K."/>
            <person name="Miller A.N."/>
            <person name="Grigoriev I.V."/>
            <person name="Debuchy R."/>
            <person name="Gladieux P."/>
            <person name="Hiltunen Thoren M."/>
            <person name="Johannesson H."/>
        </authorList>
    </citation>
    <scope>NUCLEOTIDE SEQUENCE</scope>
    <source>
        <strain evidence="3">PSN309</strain>
    </source>
</reference>
<dbReference type="InterPro" id="IPR037830">
    <property type="entry name" value="ZZZ3"/>
</dbReference>
<dbReference type="AlphaFoldDB" id="A0AAN6X2L4"/>